<comment type="similarity">
    <text evidence="1 12 13">Belongs to the ATPase B chain family.</text>
</comment>
<dbReference type="Proteomes" id="UP000604730">
    <property type="component" value="Unassembled WGS sequence"/>
</dbReference>
<comment type="caution">
    <text evidence="15">The sequence shown here is derived from an EMBL/GenBank/DDBJ whole genome shotgun (WGS) entry which is preliminary data.</text>
</comment>
<evidence type="ECO:0000256" key="10">
    <source>
        <dbReference type="ARBA" id="ARBA00025198"/>
    </source>
</evidence>
<organism evidence="15 16">
    <name type="scientific">Catonella massiliensis</name>
    <dbReference type="NCBI Taxonomy" id="2799636"/>
    <lineage>
        <taxon>Bacteria</taxon>
        <taxon>Bacillati</taxon>
        <taxon>Bacillota</taxon>
        <taxon>Clostridia</taxon>
        <taxon>Lachnospirales</taxon>
        <taxon>Lachnospiraceae</taxon>
        <taxon>Catonella</taxon>
    </lineage>
</organism>
<evidence type="ECO:0000256" key="4">
    <source>
        <dbReference type="ARBA" id="ARBA00022692"/>
    </source>
</evidence>
<evidence type="ECO:0000256" key="9">
    <source>
        <dbReference type="ARBA" id="ARBA00023310"/>
    </source>
</evidence>
<keyword evidence="9 12" id="KW-0066">ATP synthesis</keyword>
<keyword evidence="2 12" id="KW-0813">Transport</keyword>
<dbReference type="SUPFAM" id="SSF81573">
    <property type="entry name" value="F1F0 ATP synthase subunit B, membrane domain"/>
    <property type="match status" value="1"/>
</dbReference>
<sequence length="163" mass="18593">MLKVDWNLLFTAINIVGWYIIIKLFLFKPINNVIDKRRDAINGKFNEAESAKQDAYALKAKYEEAISNASNERQDIIDKARASADEEYKRILEEADVKAGTIVDKAKEQAKDEHQKIIREADMEIARLVMDATSKIMHDNSNGAADKNLYDEFITKEGKHSES</sequence>
<evidence type="ECO:0000256" key="1">
    <source>
        <dbReference type="ARBA" id="ARBA00005513"/>
    </source>
</evidence>
<dbReference type="Gene3D" id="1.20.5.620">
    <property type="entry name" value="F1F0 ATP synthase subunit B, membrane domain"/>
    <property type="match status" value="1"/>
</dbReference>
<name>A0ABS1IXI0_9FIRM</name>
<reference evidence="15 16" key="1">
    <citation type="submission" date="2021-01" db="EMBL/GenBank/DDBJ databases">
        <title>Isolation and description of Catonella massiliensis sp. nov., a novel Catonella species, isolated from a stable periodontitis subject.</title>
        <authorList>
            <person name="Antezack A."/>
            <person name="Boxberger M."/>
            <person name="La Scola B."/>
            <person name="Monnet-Corti V."/>
        </authorList>
    </citation>
    <scope>NUCLEOTIDE SEQUENCE [LARGE SCALE GENOMIC DNA]</scope>
    <source>
        <strain evidence="15 16">Marseille-Q4567</strain>
    </source>
</reference>
<dbReference type="EMBL" id="JAEPRJ010000001">
    <property type="protein sequence ID" value="MBK5896591.1"/>
    <property type="molecule type" value="Genomic_DNA"/>
</dbReference>
<comment type="function">
    <text evidence="10 12">F(1)F(0) ATP synthase produces ATP from ADP in the presence of a proton or sodium gradient. F-type ATPases consist of two structural domains, F(1) containing the extramembraneous catalytic core and F(0) containing the membrane proton channel, linked together by a central stalk and a peripheral stalk. During catalysis, ATP synthesis in the catalytic domain of F(1) is coupled via a rotary mechanism of the central stalk subunits to proton translocation.</text>
</comment>
<dbReference type="PANTHER" id="PTHR33445">
    <property type="entry name" value="ATP SYNTHASE SUBUNIT B', CHLOROPLASTIC"/>
    <property type="match status" value="1"/>
</dbReference>
<evidence type="ECO:0000256" key="8">
    <source>
        <dbReference type="ARBA" id="ARBA00023136"/>
    </source>
</evidence>
<evidence type="ECO:0000256" key="7">
    <source>
        <dbReference type="ARBA" id="ARBA00023065"/>
    </source>
</evidence>
<keyword evidence="5 12" id="KW-0375">Hydrogen ion transport</keyword>
<keyword evidence="6 12" id="KW-1133">Transmembrane helix</keyword>
<dbReference type="RefSeq" id="WP_208428153.1">
    <property type="nucleotide sequence ID" value="NZ_JAEPRJ010000001.1"/>
</dbReference>
<dbReference type="NCBIfam" id="TIGR01144">
    <property type="entry name" value="ATP_synt_b"/>
    <property type="match status" value="1"/>
</dbReference>
<dbReference type="InterPro" id="IPR028987">
    <property type="entry name" value="ATP_synth_B-like_membr_sf"/>
</dbReference>
<dbReference type="InterPro" id="IPR050059">
    <property type="entry name" value="ATP_synthase_B_chain"/>
</dbReference>
<evidence type="ECO:0000256" key="13">
    <source>
        <dbReference type="RuleBase" id="RU003848"/>
    </source>
</evidence>
<feature type="coiled-coil region" evidence="14">
    <location>
        <begin position="52"/>
        <end position="79"/>
    </location>
</feature>
<evidence type="ECO:0000313" key="16">
    <source>
        <dbReference type="Proteomes" id="UP000604730"/>
    </source>
</evidence>
<keyword evidence="8 12" id="KW-0472">Membrane</keyword>
<keyword evidence="16" id="KW-1185">Reference proteome</keyword>
<evidence type="ECO:0000256" key="11">
    <source>
        <dbReference type="ARBA" id="ARBA00037847"/>
    </source>
</evidence>
<keyword evidence="3 12" id="KW-0138">CF(0)</keyword>
<evidence type="ECO:0000256" key="14">
    <source>
        <dbReference type="SAM" id="Coils"/>
    </source>
</evidence>
<gene>
    <name evidence="12 15" type="primary">atpF</name>
    <name evidence="15" type="ORF">JJN12_02165</name>
</gene>
<dbReference type="InterPro" id="IPR002146">
    <property type="entry name" value="ATP_synth_b/b'su_bac/chlpt"/>
</dbReference>
<evidence type="ECO:0000256" key="6">
    <source>
        <dbReference type="ARBA" id="ARBA00022989"/>
    </source>
</evidence>
<keyword evidence="12" id="KW-1003">Cell membrane</keyword>
<dbReference type="CDD" id="cd06503">
    <property type="entry name" value="ATP-synt_Fo_b"/>
    <property type="match status" value="1"/>
</dbReference>
<evidence type="ECO:0000313" key="15">
    <source>
        <dbReference type="EMBL" id="MBK5896591.1"/>
    </source>
</evidence>
<evidence type="ECO:0000256" key="2">
    <source>
        <dbReference type="ARBA" id="ARBA00022448"/>
    </source>
</evidence>
<feature type="transmembrane region" description="Helical" evidence="12">
    <location>
        <begin position="6"/>
        <end position="27"/>
    </location>
</feature>
<keyword evidence="4 12" id="KW-0812">Transmembrane</keyword>
<protein>
    <recommendedName>
        <fullName evidence="12">ATP synthase subunit b</fullName>
    </recommendedName>
    <alternativeName>
        <fullName evidence="12">ATP synthase F(0) sector subunit b</fullName>
    </alternativeName>
    <alternativeName>
        <fullName evidence="12">ATPase subunit I</fullName>
    </alternativeName>
    <alternativeName>
        <fullName evidence="12">F-type ATPase subunit b</fullName>
        <shortName evidence="12">F-ATPase subunit b</shortName>
    </alternativeName>
</protein>
<comment type="subunit">
    <text evidence="12">F-type ATPases have 2 components, F(1) - the catalytic core - and F(0) - the membrane proton channel. F(1) has five subunits: alpha(3), beta(3), gamma(1), delta(1), epsilon(1). F(0) has three main subunits: a(1), b(2) and c(10-14). The alpha and beta chains form an alternating ring which encloses part of the gamma chain. F(1) is attached to F(0) by a central stalk formed by the gamma and epsilon chains, while a peripheral stalk is formed by the delta and b chains.</text>
</comment>
<dbReference type="PANTHER" id="PTHR33445:SF2">
    <property type="entry name" value="ATP SYNTHASE SUBUNIT B', CHLOROPLASTIC"/>
    <property type="match status" value="1"/>
</dbReference>
<proteinExistence type="inferred from homology"/>
<keyword evidence="14" id="KW-0175">Coiled coil</keyword>
<dbReference type="Pfam" id="PF00430">
    <property type="entry name" value="ATP-synt_B"/>
    <property type="match status" value="1"/>
</dbReference>
<evidence type="ECO:0000256" key="5">
    <source>
        <dbReference type="ARBA" id="ARBA00022781"/>
    </source>
</evidence>
<dbReference type="InterPro" id="IPR005864">
    <property type="entry name" value="ATP_synth_F0_bsu_bac"/>
</dbReference>
<keyword evidence="7 12" id="KW-0406">Ion transport</keyword>
<accession>A0ABS1IXI0</accession>
<comment type="function">
    <text evidence="12">Component of the F(0) channel, it forms part of the peripheral stalk, linking F(1) to F(0).</text>
</comment>
<comment type="subcellular location">
    <subcellularLocation>
        <location evidence="12">Cell membrane</location>
        <topology evidence="12">Single-pass membrane protein</topology>
    </subcellularLocation>
    <subcellularLocation>
        <location evidence="11">Endomembrane system</location>
        <topology evidence="11">Single-pass membrane protein</topology>
    </subcellularLocation>
</comment>
<dbReference type="HAMAP" id="MF_01398">
    <property type="entry name" value="ATP_synth_b_bprime"/>
    <property type="match status" value="1"/>
</dbReference>
<evidence type="ECO:0000256" key="3">
    <source>
        <dbReference type="ARBA" id="ARBA00022547"/>
    </source>
</evidence>
<evidence type="ECO:0000256" key="12">
    <source>
        <dbReference type="HAMAP-Rule" id="MF_01398"/>
    </source>
</evidence>